<evidence type="ECO:0000313" key="2">
    <source>
        <dbReference type="Proteomes" id="UP000189670"/>
    </source>
</evidence>
<protein>
    <submittedName>
        <fullName evidence="1">Uncharacterized protein</fullName>
    </submittedName>
</protein>
<accession>A0A1V1NS22</accession>
<dbReference type="AlphaFoldDB" id="A0A1V1NS22"/>
<comment type="caution">
    <text evidence="1">The sequence shown here is derived from an EMBL/GenBank/DDBJ whole genome shotgun (WGS) entry which is preliminary data.</text>
</comment>
<feature type="non-terminal residue" evidence="1">
    <location>
        <position position="152"/>
    </location>
</feature>
<dbReference type="Proteomes" id="UP000189670">
    <property type="component" value="Unassembled WGS sequence"/>
</dbReference>
<proteinExistence type="predicted"/>
<reference evidence="2" key="1">
    <citation type="submission" date="2012-11" db="EMBL/GenBank/DDBJ databases">
        <authorList>
            <person name="Lucero-Rivera Y.E."/>
            <person name="Tovar-Ramirez D."/>
        </authorList>
    </citation>
    <scope>NUCLEOTIDE SEQUENCE [LARGE SCALE GENOMIC DNA]</scope>
    <source>
        <strain evidence="2">Araruama</strain>
    </source>
</reference>
<evidence type="ECO:0000313" key="1">
    <source>
        <dbReference type="EMBL" id="ETR65375.1"/>
    </source>
</evidence>
<dbReference type="EMBL" id="ATBP01002886">
    <property type="protein sequence ID" value="ETR65375.1"/>
    <property type="molecule type" value="Genomic_DNA"/>
</dbReference>
<sequence>MILVKQFNVTNGFQCDIVDPAGVDQIRVNGKAIEFSKDSKVSLHLKAFVSVTMKLKVFDSLGNSTDAQYHIQDFNHHSGFTAMNTSHSVHMSDSKGFIDVNKLDISLSPHLSECTAYENYIDLKGKAKSNLCICDLIIEVRHAHSKTFLNKA</sequence>
<name>A0A1V1NS22_9BACT</name>
<gene>
    <name evidence="1" type="ORF">OMM_14353</name>
</gene>
<organism evidence="1 2">
    <name type="scientific">Candidatus Magnetoglobus multicellularis str. Araruama</name>
    <dbReference type="NCBI Taxonomy" id="890399"/>
    <lineage>
        <taxon>Bacteria</taxon>
        <taxon>Pseudomonadati</taxon>
        <taxon>Thermodesulfobacteriota</taxon>
        <taxon>Desulfobacteria</taxon>
        <taxon>Desulfobacterales</taxon>
        <taxon>Desulfobacteraceae</taxon>
        <taxon>Candidatus Magnetoglobus</taxon>
    </lineage>
</organism>